<protein>
    <submittedName>
        <fullName evidence="1">Uncharacterized protein</fullName>
    </submittedName>
</protein>
<keyword evidence="2" id="KW-1185">Reference proteome</keyword>
<organism evidence="1 2">
    <name type="scientific">Metabacillus rhizolycopersici</name>
    <dbReference type="NCBI Taxonomy" id="2875709"/>
    <lineage>
        <taxon>Bacteria</taxon>
        <taxon>Bacillati</taxon>
        <taxon>Bacillota</taxon>
        <taxon>Bacilli</taxon>
        <taxon>Bacillales</taxon>
        <taxon>Bacillaceae</taxon>
        <taxon>Metabacillus</taxon>
    </lineage>
</organism>
<dbReference type="RefSeq" id="WP_224142297.1">
    <property type="nucleotide sequence ID" value="NZ_JAIQUM010000195.1"/>
</dbReference>
<proteinExistence type="predicted"/>
<comment type="caution">
    <text evidence="1">The sequence shown here is derived from an EMBL/GenBank/DDBJ whole genome shotgun (WGS) entry which is preliminary data.</text>
</comment>
<evidence type="ECO:0000313" key="2">
    <source>
        <dbReference type="Proteomes" id="UP001165287"/>
    </source>
</evidence>
<sequence>MQSINGVMLREYPETLEKPLLEKRFEIQYMDNTYFHKTIFLDFINLEVQGHGRMWIFFVKDVEEVFYENNRSIYGEIVREVHDRIVPHLQQNYHYIVDVVLINPEYTIRDSL</sequence>
<reference evidence="1" key="1">
    <citation type="submission" date="2024-05" db="EMBL/GenBank/DDBJ databases">
        <title>Metabacillus sp. nov., isolated from the rhizosphere soil of tomato plants.</title>
        <authorList>
            <person name="Ma R."/>
        </authorList>
    </citation>
    <scope>NUCLEOTIDE SEQUENCE</scope>
    <source>
        <strain evidence="1">DBTR6</strain>
    </source>
</reference>
<dbReference type="Proteomes" id="UP001165287">
    <property type="component" value="Unassembled WGS sequence"/>
</dbReference>
<accession>A0ABS7UZZ7</accession>
<evidence type="ECO:0000313" key="1">
    <source>
        <dbReference type="EMBL" id="MBZ5753906.1"/>
    </source>
</evidence>
<gene>
    <name evidence="1" type="ORF">K9V48_27870</name>
</gene>
<dbReference type="EMBL" id="JAIQUM010000195">
    <property type="protein sequence ID" value="MBZ5753906.1"/>
    <property type="molecule type" value="Genomic_DNA"/>
</dbReference>
<name>A0ABS7UZZ7_9BACI</name>